<keyword evidence="1" id="KW-0472">Membrane</keyword>
<reference evidence="3" key="2">
    <citation type="journal article" date="2015" name="Data Brief">
        <title>Shoot transcriptome of the giant reed, Arundo donax.</title>
        <authorList>
            <person name="Barrero R.A."/>
            <person name="Guerrero F.D."/>
            <person name="Moolhuijzen P."/>
            <person name="Goolsby J.A."/>
            <person name="Tidwell J."/>
            <person name="Bellgard S.E."/>
            <person name="Bellgard M.I."/>
        </authorList>
    </citation>
    <scope>NUCLEOTIDE SEQUENCE</scope>
    <source>
        <tissue evidence="3">Shoot tissue taken approximately 20 cm above the soil surface</tissue>
    </source>
</reference>
<keyword evidence="1" id="KW-1133">Transmembrane helix</keyword>
<feature type="chain" id="PRO_5002046220" evidence="2">
    <location>
        <begin position="21"/>
        <end position="77"/>
    </location>
</feature>
<reference evidence="3" key="1">
    <citation type="submission" date="2014-09" db="EMBL/GenBank/DDBJ databases">
        <authorList>
            <person name="Magalhaes I.L.F."/>
            <person name="Oliveira U."/>
            <person name="Santos F.R."/>
            <person name="Vidigal T.H.D.A."/>
            <person name="Brescovit A.D."/>
            <person name="Santos A.J."/>
        </authorList>
    </citation>
    <scope>NUCLEOTIDE SEQUENCE</scope>
    <source>
        <tissue evidence="3">Shoot tissue taken approximately 20 cm above the soil surface</tissue>
    </source>
</reference>
<feature type="transmembrane region" description="Helical" evidence="1">
    <location>
        <begin position="12"/>
        <end position="32"/>
    </location>
</feature>
<organism evidence="3">
    <name type="scientific">Arundo donax</name>
    <name type="common">Giant reed</name>
    <name type="synonym">Donax arundinaceus</name>
    <dbReference type="NCBI Taxonomy" id="35708"/>
    <lineage>
        <taxon>Eukaryota</taxon>
        <taxon>Viridiplantae</taxon>
        <taxon>Streptophyta</taxon>
        <taxon>Embryophyta</taxon>
        <taxon>Tracheophyta</taxon>
        <taxon>Spermatophyta</taxon>
        <taxon>Magnoliopsida</taxon>
        <taxon>Liliopsida</taxon>
        <taxon>Poales</taxon>
        <taxon>Poaceae</taxon>
        <taxon>PACMAD clade</taxon>
        <taxon>Arundinoideae</taxon>
        <taxon>Arundineae</taxon>
        <taxon>Arundo</taxon>
    </lineage>
</organism>
<sequence>MVKHICLMIKAMVLLPLGWLQTSPAIFLLVMIDQPIHSMSHVFWVHCQLRQTDNNLTQKGHLSMEALSQTLMPDSMT</sequence>
<evidence type="ECO:0000256" key="1">
    <source>
        <dbReference type="SAM" id="Phobius"/>
    </source>
</evidence>
<dbReference type="EMBL" id="GBRH01221018">
    <property type="protein sequence ID" value="JAD76877.1"/>
    <property type="molecule type" value="Transcribed_RNA"/>
</dbReference>
<keyword evidence="2" id="KW-0732">Signal</keyword>
<dbReference type="AlphaFoldDB" id="A0A0A9CZF2"/>
<feature type="signal peptide" evidence="2">
    <location>
        <begin position="1"/>
        <end position="20"/>
    </location>
</feature>
<protein>
    <submittedName>
        <fullName evidence="3">Uncharacterized protein</fullName>
    </submittedName>
</protein>
<evidence type="ECO:0000313" key="3">
    <source>
        <dbReference type="EMBL" id="JAD76877.1"/>
    </source>
</evidence>
<name>A0A0A9CZF2_ARUDO</name>
<evidence type="ECO:0000256" key="2">
    <source>
        <dbReference type="SAM" id="SignalP"/>
    </source>
</evidence>
<accession>A0A0A9CZF2</accession>
<keyword evidence="1" id="KW-0812">Transmembrane</keyword>
<proteinExistence type="predicted"/>